<dbReference type="PANTHER" id="PTHR33540">
    <property type="entry name" value="TRNA THREONYLCARBAMOYLADENOSINE BIOSYNTHESIS PROTEIN TSAE"/>
    <property type="match status" value="1"/>
</dbReference>
<organism evidence="4 5">
    <name type="scientific">Rhodanobacter terrae</name>
    <dbReference type="NCBI Taxonomy" id="418647"/>
    <lineage>
        <taxon>Bacteria</taxon>
        <taxon>Pseudomonadati</taxon>
        <taxon>Pseudomonadota</taxon>
        <taxon>Gammaproteobacteria</taxon>
        <taxon>Lysobacterales</taxon>
        <taxon>Rhodanobacteraceae</taxon>
        <taxon>Rhodanobacter</taxon>
    </lineage>
</organism>
<keyword evidence="5" id="KW-1185">Reference proteome</keyword>
<evidence type="ECO:0000259" key="3">
    <source>
        <dbReference type="Pfam" id="PF01636"/>
    </source>
</evidence>
<feature type="domain" description="Aminoglycoside phosphotransferase" evidence="3">
    <location>
        <begin position="29"/>
        <end position="259"/>
    </location>
</feature>
<proteinExistence type="predicted"/>
<evidence type="ECO:0000313" key="4">
    <source>
        <dbReference type="EMBL" id="MFC5580444.1"/>
    </source>
</evidence>
<evidence type="ECO:0000313" key="5">
    <source>
        <dbReference type="Proteomes" id="UP001596111"/>
    </source>
</evidence>
<evidence type="ECO:0000256" key="2">
    <source>
        <dbReference type="ARBA" id="ARBA00022840"/>
    </source>
</evidence>
<dbReference type="Pfam" id="PF01636">
    <property type="entry name" value="APH"/>
    <property type="match status" value="1"/>
</dbReference>
<reference evidence="5" key="1">
    <citation type="journal article" date="2019" name="Int. J. Syst. Evol. Microbiol.">
        <title>The Global Catalogue of Microorganisms (GCM) 10K type strain sequencing project: providing services to taxonomists for standard genome sequencing and annotation.</title>
        <authorList>
            <consortium name="The Broad Institute Genomics Platform"/>
            <consortium name="The Broad Institute Genome Sequencing Center for Infectious Disease"/>
            <person name="Wu L."/>
            <person name="Ma J."/>
        </authorList>
    </citation>
    <scope>NUCLEOTIDE SEQUENCE [LARGE SCALE GENOMIC DNA]</scope>
    <source>
        <strain evidence="5">CGMCC 1.13587</strain>
    </source>
</reference>
<dbReference type="Gene3D" id="3.90.1200.10">
    <property type="match status" value="1"/>
</dbReference>
<dbReference type="SUPFAM" id="SSF56112">
    <property type="entry name" value="Protein kinase-like (PK-like)"/>
    <property type="match status" value="1"/>
</dbReference>
<keyword evidence="2" id="KW-0067">ATP-binding</keyword>
<dbReference type="Gene3D" id="3.30.200.20">
    <property type="entry name" value="Phosphorylase Kinase, domain 1"/>
    <property type="match status" value="1"/>
</dbReference>
<gene>
    <name evidence="4" type="ORF">ACFPPB_04885</name>
</gene>
<accession>A0ABW0STY1</accession>
<dbReference type="InterPro" id="IPR011009">
    <property type="entry name" value="Kinase-like_dom_sf"/>
</dbReference>
<comment type="caution">
    <text evidence="4">The sequence shown here is derived from an EMBL/GenBank/DDBJ whole genome shotgun (WGS) entry which is preliminary data.</text>
</comment>
<keyword evidence="1" id="KW-0547">Nucleotide-binding</keyword>
<sequence>MTQTPDRAVARLAWTRQVLGDNALTLASASADASFRSYWRTRHDGRSWIVMDSPPAQEDPQPWLEIGARLSAAGLHVPAVHARDLALGFLLIEDLGSQLYLPALNDSTVDALYGDAMDALLCMQRDADVTGMQPYDHAFLQRELEIMPEWLLGRHLGHTPECEEWDVLESAFTVLLRNAMEQPRCFVHRDYHSRNLLIVGADNPGTSAPKLWNPGIIDFQGALVGPITYDLASLLRDCYIVWDRVRVEAWVESYRHRLQAARLIAADVTSERFLHWFDLIGLQRHIKVLGLFCRLCYRDGKPGYLDDLPRVYGYVIEVASRYPELAEFVALLRRCVGERDLHLPVAA</sequence>
<name>A0ABW0STY1_9GAMM</name>
<dbReference type="PANTHER" id="PTHR33540:SF1">
    <property type="entry name" value="N-ACETYLMURAMATE_N-ACETYLGLUCOSAMINE KINASE"/>
    <property type="match status" value="1"/>
</dbReference>
<dbReference type="InterPro" id="IPR002575">
    <property type="entry name" value="Aminoglycoside_PTrfase"/>
</dbReference>
<dbReference type="EMBL" id="JBHSNG010000003">
    <property type="protein sequence ID" value="MFC5580444.1"/>
    <property type="molecule type" value="Genomic_DNA"/>
</dbReference>
<protein>
    <submittedName>
        <fullName evidence="4">Aminoglycoside phosphotransferase family protein</fullName>
    </submittedName>
</protein>
<dbReference type="Proteomes" id="UP001596111">
    <property type="component" value="Unassembled WGS sequence"/>
</dbReference>
<evidence type="ECO:0000256" key="1">
    <source>
        <dbReference type="ARBA" id="ARBA00022741"/>
    </source>
</evidence>
<dbReference type="RefSeq" id="WP_377324923.1">
    <property type="nucleotide sequence ID" value="NZ_JBHSNG010000003.1"/>
</dbReference>